<name>A0A7R8CP57_LEPSM</name>
<proteinExistence type="predicted"/>
<organism evidence="2 3">
    <name type="scientific">Lepeophtheirus salmonis</name>
    <name type="common">Salmon louse</name>
    <name type="synonym">Caligus salmonis</name>
    <dbReference type="NCBI Taxonomy" id="72036"/>
    <lineage>
        <taxon>Eukaryota</taxon>
        <taxon>Metazoa</taxon>
        <taxon>Ecdysozoa</taxon>
        <taxon>Arthropoda</taxon>
        <taxon>Crustacea</taxon>
        <taxon>Multicrustacea</taxon>
        <taxon>Hexanauplia</taxon>
        <taxon>Copepoda</taxon>
        <taxon>Siphonostomatoida</taxon>
        <taxon>Caligidae</taxon>
        <taxon>Lepeophtheirus</taxon>
    </lineage>
</organism>
<sequence length="92" mass="10018">MIRIYQKEPSDPVIDNLSSSDKSNSGSESSSSDISEQDEALLEGKLSSSPDTENVVSESVGCQGVTDFLRELEFFSGGMKKVNKFNDLFTNS</sequence>
<accession>A0A7R8CP57</accession>
<feature type="compositionally biased region" description="Basic and acidic residues" evidence="1">
    <location>
        <begin position="1"/>
        <end position="10"/>
    </location>
</feature>
<keyword evidence="3" id="KW-1185">Reference proteome</keyword>
<feature type="region of interest" description="Disordered" evidence="1">
    <location>
        <begin position="1"/>
        <end position="58"/>
    </location>
</feature>
<feature type="compositionally biased region" description="Low complexity" evidence="1">
    <location>
        <begin position="18"/>
        <end position="34"/>
    </location>
</feature>
<evidence type="ECO:0000313" key="3">
    <source>
        <dbReference type="Proteomes" id="UP000675881"/>
    </source>
</evidence>
<reference evidence="2" key="1">
    <citation type="submission" date="2021-02" db="EMBL/GenBank/DDBJ databases">
        <authorList>
            <person name="Bekaert M."/>
        </authorList>
    </citation>
    <scope>NUCLEOTIDE SEQUENCE</scope>
    <source>
        <strain evidence="2">IoA-00</strain>
    </source>
</reference>
<dbReference type="AlphaFoldDB" id="A0A7R8CP57"/>
<evidence type="ECO:0000313" key="2">
    <source>
        <dbReference type="EMBL" id="CAF2878466.1"/>
    </source>
</evidence>
<dbReference type="Proteomes" id="UP000675881">
    <property type="component" value="Chromosome 2"/>
</dbReference>
<evidence type="ECO:0000256" key="1">
    <source>
        <dbReference type="SAM" id="MobiDB-lite"/>
    </source>
</evidence>
<gene>
    <name evidence="2" type="ORF">LSAA_6313</name>
</gene>
<feature type="compositionally biased region" description="Polar residues" evidence="1">
    <location>
        <begin position="46"/>
        <end position="57"/>
    </location>
</feature>
<protein>
    <submittedName>
        <fullName evidence="2">(salmon louse) hypothetical protein</fullName>
    </submittedName>
</protein>
<dbReference type="EMBL" id="HG994581">
    <property type="protein sequence ID" value="CAF2878466.1"/>
    <property type="molecule type" value="Genomic_DNA"/>
</dbReference>